<dbReference type="PANTHER" id="PTHR30050">
    <property type="entry name" value="CHROMOSOMAL REPLICATION INITIATOR PROTEIN DNAA"/>
    <property type="match status" value="1"/>
</dbReference>
<evidence type="ECO:0000313" key="4">
    <source>
        <dbReference type="EMBL" id="KRT57226.1"/>
    </source>
</evidence>
<comment type="caution">
    <text evidence="4">The sequence shown here is derived from an EMBL/GenBank/DDBJ whole genome shotgun (WGS) entry which is preliminary data.</text>
</comment>
<dbReference type="InterPro" id="IPR017788">
    <property type="entry name" value="Hda"/>
</dbReference>
<dbReference type="OrthoDB" id="9784878at2"/>
<gene>
    <name evidence="3" type="ORF">Ga0074115_12630</name>
    <name evidence="4" type="ORF">Ga0076813_11246</name>
</gene>
<keyword evidence="6" id="KW-1185">Reference proteome</keyword>
<dbReference type="AlphaFoldDB" id="A0A0T5Z2T8"/>
<accession>A0A0T5Z2T8</accession>
<dbReference type="SUPFAM" id="SSF52540">
    <property type="entry name" value="P-loop containing nucleoside triphosphate hydrolases"/>
    <property type="match status" value="1"/>
</dbReference>
<protein>
    <submittedName>
        <fullName evidence="4">Regulatory inactivation of DnaA Hda protein</fullName>
    </submittedName>
</protein>
<dbReference type="RefSeq" id="WP_057956280.1">
    <property type="nucleotide sequence ID" value="NZ_KQ556918.1"/>
</dbReference>
<dbReference type="Proteomes" id="UP000051276">
    <property type="component" value="Unassembled WGS sequence"/>
</dbReference>
<dbReference type="NCBIfam" id="TIGR03420">
    <property type="entry name" value="DnaA_homol_Hda"/>
    <property type="match status" value="1"/>
</dbReference>
<dbReference type="EMBL" id="LDXT01000071">
    <property type="protein sequence ID" value="KRT55881.1"/>
    <property type="molecule type" value="Genomic_DNA"/>
</dbReference>
<dbReference type="PANTHER" id="PTHR30050:SF5">
    <property type="entry name" value="DNAA REGULATORY INACTIVATOR HDA"/>
    <property type="match status" value="1"/>
</dbReference>
<dbReference type="Pfam" id="PF22688">
    <property type="entry name" value="Hda_lid"/>
    <property type="match status" value="1"/>
</dbReference>
<sequence length="227" mass="25213">MSALQLPLDIGFHNTVDFDGYVAGNNAEAVSSLRSANDPFIYLWGEAAVGKSHLLQAACRAQQEQGDSSAYIPLQEISSFAPEMLDGMELLELVCIDDLDRLAGDTEWEIALFNLFNRLRENSGRLLVSASVSPAYLPIELPDLASRLTWGPCYHLTPPDDASRLQLLILGAAKRGLDLKPEIAQFLLQRIPRDTRSILQRLDQLDQASLAAQRRLTIPFVREILKL</sequence>
<dbReference type="Proteomes" id="UP000051634">
    <property type="component" value="Unassembled WGS sequence"/>
</dbReference>
<organism evidence="4 5">
    <name type="scientific">endosymbiont of Ridgeia piscesae</name>
    <dbReference type="NCBI Taxonomy" id="54398"/>
    <lineage>
        <taxon>Bacteria</taxon>
        <taxon>Pseudomonadati</taxon>
        <taxon>Pseudomonadota</taxon>
        <taxon>Gammaproteobacteria</taxon>
        <taxon>sulfur-oxidizing symbionts</taxon>
    </lineage>
</organism>
<dbReference type="InterPro" id="IPR027417">
    <property type="entry name" value="P-loop_NTPase"/>
</dbReference>
<dbReference type="Gene3D" id="3.40.50.300">
    <property type="entry name" value="P-loop containing nucleotide triphosphate hydrolases"/>
    <property type="match status" value="1"/>
</dbReference>
<evidence type="ECO:0000313" key="6">
    <source>
        <dbReference type="Proteomes" id="UP000051634"/>
    </source>
</evidence>
<reference evidence="5 6" key="1">
    <citation type="submission" date="2015-11" db="EMBL/GenBank/DDBJ databases">
        <title>The genome of Candidatus Endoriftia persephone in Ridgeia piscesae and population structure of the North Eastern Pacific vestimentiferan symbionts.</title>
        <authorList>
            <person name="Perez M."/>
            <person name="Juniper K.S."/>
        </authorList>
    </citation>
    <scope>NUCLEOTIDE SEQUENCE [LARGE SCALE GENOMIC DNA]</scope>
    <source>
        <strain evidence="4">Ind10</strain>
        <strain evidence="3">Ind11</strain>
    </source>
</reference>
<feature type="domain" description="Chromosomal replication initiator protein DnaA ATPAse" evidence="1">
    <location>
        <begin position="26"/>
        <end position="151"/>
    </location>
</feature>
<name>A0A0T5Z2T8_9GAMM</name>
<dbReference type="STRING" id="54398.Ga0074115_12630"/>
<evidence type="ECO:0000259" key="1">
    <source>
        <dbReference type="Pfam" id="PF00308"/>
    </source>
</evidence>
<proteinExistence type="predicted"/>
<dbReference type="GO" id="GO:0006270">
    <property type="term" value="P:DNA replication initiation"/>
    <property type="evidence" value="ECO:0007669"/>
    <property type="project" value="TreeGrafter"/>
</dbReference>
<dbReference type="Pfam" id="PF00308">
    <property type="entry name" value="Bac_DnaA"/>
    <property type="match status" value="1"/>
</dbReference>
<dbReference type="InterPro" id="IPR055199">
    <property type="entry name" value="Hda_lid"/>
</dbReference>
<dbReference type="GO" id="GO:0032297">
    <property type="term" value="P:negative regulation of DNA-templated DNA replication initiation"/>
    <property type="evidence" value="ECO:0007669"/>
    <property type="project" value="InterPro"/>
</dbReference>
<dbReference type="EMBL" id="LMXI01000570">
    <property type="protein sequence ID" value="KRT57226.1"/>
    <property type="molecule type" value="Genomic_DNA"/>
</dbReference>
<evidence type="ECO:0000313" key="5">
    <source>
        <dbReference type="Proteomes" id="UP000051276"/>
    </source>
</evidence>
<evidence type="ECO:0000313" key="3">
    <source>
        <dbReference type="EMBL" id="KRT55881.1"/>
    </source>
</evidence>
<dbReference type="InterPro" id="IPR013317">
    <property type="entry name" value="DnaA_dom"/>
</dbReference>
<evidence type="ECO:0000259" key="2">
    <source>
        <dbReference type="Pfam" id="PF22688"/>
    </source>
</evidence>
<feature type="domain" description="Hda lid" evidence="2">
    <location>
        <begin position="161"/>
        <end position="225"/>
    </location>
</feature>
<dbReference type="Gene3D" id="1.10.8.60">
    <property type="match status" value="1"/>
</dbReference>